<comment type="caution">
    <text evidence="10">The sequence shown here is derived from an EMBL/GenBank/DDBJ whole genome shotgun (WGS) entry which is preliminary data.</text>
</comment>
<keyword evidence="5" id="KW-0949">S-adenosyl-L-methionine</keyword>
<accession>A0A0F9XRL0</accession>
<keyword evidence="4" id="KW-0808">Transferase</keyword>
<dbReference type="GO" id="GO:0046872">
    <property type="term" value="F:metal ion binding"/>
    <property type="evidence" value="ECO:0007669"/>
    <property type="project" value="UniProtKB-KW"/>
</dbReference>
<dbReference type="InterPro" id="IPR010280">
    <property type="entry name" value="U5_MeTrfase_fam"/>
</dbReference>
<dbReference type="PROSITE" id="PS01230">
    <property type="entry name" value="TRMA_1"/>
    <property type="match status" value="1"/>
</dbReference>
<organism evidence="10">
    <name type="scientific">marine sediment metagenome</name>
    <dbReference type="NCBI Taxonomy" id="412755"/>
    <lineage>
        <taxon>unclassified sequences</taxon>
        <taxon>metagenomes</taxon>
        <taxon>ecological metagenomes</taxon>
    </lineage>
</organism>
<dbReference type="InterPro" id="IPR030391">
    <property type="entry name" value="MeTrfase_TrmA_CS"/>
</dbReference>
<feature type="region of interest" description="Disordered" evidence="8">
    <location>
        <begin position="1"/>
        <end position="20"/>
    </location>
</feature>
<reference evidence="10" key="1">
    <citation type="journal article" date="2015" name="Nature">
        <title>Complex archaea that bridge the gap between prokaryotes and eukaryotes.</title>
        <authorList>
            <person name="Spang A."/>
            <person name="Saw J.H."/>
            <person name="Jorgensen S.L."/>
            <person name="Zaremba-Niedzwiedzka K."/>
            <person name="Martijn J."/>
            <person name="Lind A.E."/>
            <person name="van Eijk R."/>
            <person name="Schleper C."/>
            <person name="Guy L."/>
            <person name="Ettema T.J."/>
        </authorList>
    </citation>
    <scope>NUCLEOTIDE SEQUENCE</scope>
</reference>
<keyword evidence="2" id="KW-0698">rRNA processing</keyword>
<gene>
    <name evidence="10" type="ORF">LCGC14_0182300</name>
</gene>
<dbReference type="HAMAP" id="MF_01010">
    <property type="entry name" value="23SrRNA_methyltr_RlmD"/>
    <property type="match status" value="1"/>
</dbReference>
<dbReference type="AlphaFoldDB" id="A0A0F9XRL0"/>
<name>A0A0F9XRL0_9ZZZZ</name>
<dbReference type="InterPro" id="IPR012340">
    <property type="entry name" value="NA-bd_OB-fold"/>
</dbReference>
<dbReference type="GO" id="GO:0051539">
    <property type="term" value="F:4 iron, 4 sulfur cluster binding"/>
    <property type="evidence" value="ECO:0007669"/>
    <property type="project" value="UniProtKB-KW"/>
</dbReference>
<dbReference type="Gene3D" id="3.40.50.150">
    <property type="entry name" value="Vaccinia Virus protein VP39"/>
    <property type="match status" value="1"/>
</dbReference>
<evidence type="ECO:0000256" key="4">
    <source>
        <dbReference type="ARBA" id="ARBA00022679"/>
    </source>
</evidence>
<proteinExistence type="inferred from homology"/>
<dbReference type="NCBIfam" id="TIGR00479">
    <property type="entry name" value="rumA"/>
    <property type="match status" value="1"/>
</dbReference>
<dbReference type="Gene3D" id="2.40.50.140">
    <property type="entry name" value="Nucleic acid-binding proteins"/>
    <property type="match status" value="1"/>
</dbReference>
<dbReference type="PROSITE" id="PS51687">
    <property type="entry name" value="SAM_MT_RNA_M5U"/>
    <property type="match status" value="1"/>
</dbReference>
<dbReference type="Pfam" id="PF05958">
    <property type="entry name" value="tRNA_U5-meth_tr"/>
    <property type="match status" value="2"/>
</dbReference>
<dbReference type="PROSITE" id="PS01231">
    <property type="entry name" value="TRMA_2"/>
    <property type="match status" value="1"/>
</dbReference>
<dbReference type="GO" id="GO:0070041">
    <property type="term" value="F:rRNA (uridine-C5-)-methyltransferase activity"/>
    <property type="evidence" value="ECO:0007669"/>
    <property type="project" value="TreeGrafter"/>
</dbReference>
<protein>
    <recommendedName>
        <fullName evidence="9">TRAM domain-containing protein</fullName>
    </recommendedName>
</protein>
<keyword evidence="1" id="KW-0411">Iron-sulfur</keyword>
<dbReference type="PANTHER" id="PTHR11061">
    <property type="entry name" value="RNA M5U METHYLTRANSFERASE"/>
    <property type="match status" value="1"/>
</dbReference>
<dbReference type="InterPro" id="IPR030390">
    <property type="entry name" value="MeTrfase_TrmA_AS"/>
</dbReference>
<evidence type="ECO:0000313" key="10">
    <source>
        <dbReference type="EMBL" id="KKN94903.1"/>
    </source>
</evidence>
<dbReference type="GO" id="GO:0003723">
    <property type="term" value="F:RNA binding"/>
    <property type="evidence" value="ECO:0007669"/>
    <property type="project" value="InterPro"/>
</dbReference>
<dbReference type="InterPro" id="IPR001566">
    <property type="entry name" value="23S_rRNA_MeTrfase_RlmD"/>
</dbReference>
<keyword evidence="6" id="KW-0479">Metal-binding</keyword>
<feature type="domain" description="TRAM" evidence="9">
    <location>
        <begin position="17"/>
        <end position="75"/>
    </location>
</feature>
<evidence type="ECO:0000259" key="9">
    <source>
        <dbReference type="PROSITE" id="PS50926"/>
    </source>
</evidence>
<evidence type="ECO:0000256" key="7">
    <source>
        <dbReference type="ARBA" id="ARBA00023004"/>
    </source>
</evidence>
<evidence type="ECO:0000256" key="6">
    <source>
        <dbReference type="ARBA" id="ARBA00022723"/>
    </source>
</evidence>
<dbReference type="Gene3D" id="2.40.50.1070">
    <property type="match status" value="1"/>
</dbReference>
<dbReference type="CDD" id="cd02440">
    <property type="entry name" value="AdoMet_MTases"/>
    <property type="match status" value="1"/>
</dbReference>
<evidence type="ECO:0000256" key="5">
    <source>
        <dbReference type="ARBA" id="ARBA00022691"/>
    </source>
</evidence>
<dbReference type="EMBL" id="LAZR01000074">
    <property type="protein sequence ID" value="KKN94903.1"/>
    <property type="molecule type" value="Genomic_DNA"/>
</dbReference>
<dbReference type="Pfam" id="PF01938">
    <property type="entry name" value="TRAM"/>
    <property type="match status" value="1"/>
</dbReference>
<dbReference type="SUPFAM" id="SSF53335">
    <property type="entry name" value="S-adenosyl-L-methionine-dependent methyltransferases"/>
    <property type="match status" value="1"/>
</dbReference>
<evidence type="ECO:0000256" key="3">
    <source>
        <dbReference type="ARBA" id="ARBA00022603"/>
    </source>
</evidence>
<evidence type="ECO:0000256" key="1">
    <source>
        <dbReference type="ARBA" id="ARBA00022485"/>
    </source>
</evidence>
<dbReference type="NCBIfam" id="NF009639">
    <property type="entry name" value="PRK13168.1"/>
    <property type="match status" value="1"/>
</dbReference>
<dbReference type="SUPFAM" id="SSF50249">
    <property type="entry name" value="Nucleic acid-binding proteins"/>
    <property type="match status" value="1"/>
</dbReference>
<dbReference type="GO" id="GO:0070475">
    <property type="term" value="P:rRNA base methylation"/>
    <property type="evidence" value="ECO:0007669"/>
    <property type="project" value="TreeGrafter"/>
</dbReference>
<dbReference type="PANTHER" id="PTHR11061:SF49">
    <property type="entry name" value="23S RRNA (URACIL(1939)-C(5))-METHYLTRANSFERASE RLMD"/>
    <property type="match status" value="1"/>
</dbReference>
<dbReference type="InterPro" id="IPR029063">
    <property type="entry name" value="SAM-dependent_MTases_sf"/>
</dbReference>
<keyword evidence="1" id="KW-0004">4Fe-4S</keyword>
<evidence type="ECO:0000256" key="2">
    <source>
        <dbReference type="ARBA" id="ARBA00022552"/>
    </source>
</evidence>
<feature type="compositionally biased region" description="Basic residues" evidence="8">
    <location>
        <begin position="1"/>
        <end position="10"/>
    </location>
</feature>
<evidence type="ECO:0000256" key="8">
    <source>
        <dbReference type="SAM" id="MobiDB-lite"/>
    </source>
</evidence>
<keyword evidence="7" id="KW-0408">Iron</keyword>
<dbReference type="PROSITE" id="PS50926">
    <property type="entry name" value="TRAM"/>
    <property type="match status" value="1"/>
</dbReference>
<dbReference type="InterPro" id="IPR002792">
    <property type="entry name" value="TRAM_dom"/>
</dbReference>
<keyword evidence="3" id="KW-0489">Methyltransferase</keyword>
<sequence>MNKPRGRQQRRQNADAPAAIGQRIELTLERLTHDGRGIGRWQGRTVFVEGGLPGEQVKARVVRARSKLIEARQEQLLQASPERQQPRCRHAELCGGCSLQHMPHSKQLEVKQQALTQQLEHFAGVQAAQWLPALEGPAYGYRQRTRISVRWQPKRNELEVGFRQRASSDLVQVQECPVLVPILQPVIAELPAVLRSLAGARDLGHVELIGGDQPAMVARHTKLFCEADQQLLSDFAARHGLSCWLQPGEGGGSLHCITPAAIEPAYRLLDQNLRLSFAPGDFTQVNAEVNQAMVNQALNWLELRPEEQVLDLFCGVGNFALAMAHQGAQVTGIEGSEAMVVRAQHNAVANDLDALHFLVADLSKPLELPAGAPSYTAALLDPPRDGAEQLVVDLAALGIERILYISCNPATLARDAGILATKGYGLVKAGVMDMFPQTSHVEAMALFRKH</sequence>